<evidence type="ECO:0000313" key="2">
    <source>
        <dbReference type="Proteomes" id="UP000265520"/>
    </source>
</evidence>
<organism evidence="1 2">
    <name type="scientific">Trifolium medium</name>
    <dbReference type="NCBI Taxonomy" id="97028"/>
    <lineage>
        <taxon>Eukaryota</taxon>
        <taxon>Viridiplantae</taxon>
        <taxon>Streptophyta</taxon>
        <taxon>Embryophyta</taxon>
        <taxon>Tracheophyta</taxon>
        <taxon>Spermatophyta</taxon>
        <taxon>Magnoliopsida</taxon>
        <taxon>eudicotyledons</taxon>
        <taxon>Gunneridae</taxon>
        <taxon>Pentapetalae</taxon>
        <taxon>rosids</taxon>
        <taxon>fabids</taxon>
        <taxon>Fabales</taxon>
        <taxon>Fabaceae</taxon>
        <taxon>Papilionoideae</taxon>
        <taxon>50 kb inversion clade</taxon>
        <taxon>NPAAA clade</taxon>
        <taxon>Hologalegina</taxon>
        <taxon>IRL clade</taxon>
        <taxon>Trifolieae</taxon>
        <taxon>Trifolium</taxon>
    </lineage>
</organism>
<reference evidence="1 2" key="1">
    <citation type="journal article" date="2018" name="Front. Plant Sci.">
        <title>Red Clover (Trifolium pratense) and Zigzag Clover (T. medium) - A Picture of Genomic Similarities and Differences.</title>
        <authorList>
            <person name="Dluhosova J."/>
            <person name="Istvanek J."/>
            <person name="Nedelnik J."/>
            <person name="Repkova J."/>
        </authorList>
    </citation>
    <scope>NUCLEOTIDE SEQUENCE [LARGE SCALE GENOMIC DNA]</scope>
    <source>
        <strain evidence="2">cv. 10/8</strain>
        <tissue evidence="1">Leaf</tissue>
    </source>
</reference>
<dbReference type="AlphaFoldDB" id="A0A392T5S3"/>
<evidence type="ECO:0000313" key="1">
    <source>
        <dbReference type="EMBL" id="MCI55510.1"/>
    </source>
</evidence>
<comment type="caution">
    <text evidence="1">The sequence shown here is derived from an EMBL/GenBank/DDBJ whole genome shotgun (WGS) entry which is preliminary data.</text>
</comment>
<dbReference type="Proteomes" id="UP000265520">
    <property type="component" value="Unassembled WGS sequence"/>
</dbReference>
<dbReference type="EMBL" id="LXQA010497603">
    <property type="protein sequence ID" value="MCI55510.1"/>
    <property type="molecule type" value="Genomic_DNA"/>
</dbReference>
<proteinExistence type="predicted"/>
<sequence length="33" mass="3625">MSVLTSSDFSLLPITVAEDRTVILPMKSNANHH</sequence>
<name>A0A392T5S3_9FABA</name>
<protein>
    <submittedName>
        <fullName evidence="1">Uncharacterized protein</fullName>
    </submittedName>
</protein>
<feature type="non-terminal residue" evidence="1">
    <location>
        <position position="33"/>
    </location>
</feature>
<accession>A0A392T5S3</accession>
<keyword evidence="2" id="KW-1185">Reference proteome</keyword>